<name>A0A1K0G245_9BASI</name>
<reference evidence="3" key="1">
    <citation type="submission" date="2016-04" db="EMBL/GenBank/DDBJ databases">
        <authorList>
            <person name="Guldener U."/>
            <person name="Guldener U."/>
        </authorList>
    </citation>
    <scope>NUCLEOTIDE SEQUENCE [LARGE SCALE GENOMIC DNA]</scope>
    <source>
        <strain evidence="3">UB2112</strain>
    </source>
</reference>
<evidence type="ECO:0000256" key="1">
    <source>
        <dbReference type="SAM" id="MobiDB-lite"/>
    </source>
</evidence>
<evidence type="ECO:0000313" key="2">
    <source>
        <dbReference type="EMBL" id="SAM81282.1"/>
    </source>
</evidence>
<dbReference type="AlphaFoldDB" id="A0A1K0G245"/>
<organism evidence="2 3">
    <name type="scientific">Ustilago bromivora</name>
    <dbReference type="NCBI Taxonomy" id="307758"/>
    <lineage>
        <taxon>Eukaryota</taxon>
        <taxon>Fungi</taxon>
        <taxon>Dikarya</taxon>
        <taxon>Basidiomycota</taxon>
        <taxon>Ustilaginomycotina</taxon>
        <taxon>Ustilaginomycetes</taxon>
        <taxon>Ustilaginales</taxon>
        <taxon>Ustilaginaceae</taxon>
        <taxon>Ustilago</taxon>
    </lineage>
</organism>
<accession>A0A1K0G245</accession>
<gene>
    <name evidence="2" type="ORF">UBRO_02860</name>
</gene>
<dbReference type="Proteomes" id="UP000179920">
    <property type="component" value="Chromosome IV"/>
</dbReference>
<sequence length="111" mass="12223">MGRHNNVLMYNTDYIEARAVCALVTSSMLRKKGGSTGRSSLPKSDGIFPDCGANKSLIIVWQSPMHSRFGPDRHRNNKLNFFPTDQTSPVRGQSSVYGSHRESLSLGLPGK</sequence>
<feature type="compositionally biased region" description="Polar residues" evidence="1">
    <location>
        <begin position="83"/>
        <end position="97"/>
    </location>
</feature>
<feature type="region of interest" description="Disordered" evidence="1">
    <location>
        <begin position="72"/>
        <end position="111"/>
    </location>
</feature>
<proteinExistence type="predicted"/>
<protein>
    <submittedName>
        <fullName evidence="2">Uncharacterized protein</fullName>
    </submittedName>
</protein>
<evidence type="ECO:0000313" key="3">
    <source>
        <dbReference type="Proteomes" id="UP000179920"/>
    </source>
</evidence>
<dbReference type="EMBL" id="LT558120">
    <property type="protein sequence ID" value="SAM81282.1"/>
    <property type="molecule type" value="Genomic_DNA"/>
</dbReference>